<dbReference type="InterPro" id="IPR001810">
    <property type="entry name" value="F-box_dom"/>
</dbReference>
<dbReference type="PANTHER" id="PTHR32278:SF111">
    <property type="entry name" value="F-BOX PROTEIN PP2-B12-RELATED"/>
    <property type="match status" value="1"/>
</dbReference>
<keyword evidence="3" id="KW-1185">Reference proteome</keyword>
<dbReference type="Pfam" id="PF14299">
    <property type="entry name" value="PP2"/>
    <property type="match status" value="1"/>
</dbReference>
<dbReference type="InterPro" id="IPR036047">
    <property type="entry name" value="F-box-like_dom_sf"/>
</dbReference>
<dbReference type="Pfam" id="PF00646">
    <property type="entry name" value="F-box"/>
    <property type="match status" value="1"/>
</dbReference>
<dbReference type="CDD" id="cd22162">
    <property type="entry name" value="F-box_AtSKIP3-like"/>
    <property type="match status" value="1"/>
</dbReference>
<dbReference type="SUPFAM" id="SSF81383">
    <property type="entry name" value="F-box domain"/>
    <property type="match status" value="1"/>
</dbReference>
<organism evidence="2 3">
    <name type="scientific">Saponaria officinalis</name>
    <name type="common">Common soapwort</name>
    <name type="synonym">Lychnis saponaria</name>
    <dbReference type="NCBI Taxonomy" id="3572"/>
    <lineage>
        <taxon>Eukaryota</taxon>
        <taxon>Viridiplantae</taxon>
        <taxon>Streptophyta</taxon>
        <taxon>Embryophyta</taxon>
        <taxon>Tracheophyta</taxon>
        <taxon>Spermatophyta</taxon>
        <taxon>Magnoliopsida</taxon>
        <taxon>eudicotyledons</taxon>
        <taxon>Gunneridae</taxon>
        <taxon>Pentapetalae</taxon>
        <taxon>Caryophyllales</taxon>
        <taxon>Caryophyllaceae</taxon>
        <taxon>Caryophylleae</taxon>
        <taxon>Saponaria</taxon>
    </lineage>
</organism>
<sequence>MMVGKTKRDDADENSGNKFVCGVGGVDLFDAMPEGCIAYTLSYTGPLDACRLATVSKIFKSAADSDAVWVRFLPSDYREIVARSDGGNNGLDMLDSISKRDLFFYLVDHPLLIDGSSMSFFLDKPTGKKCFTISAKKLAITWGDTPRYWAFRPLPESSRFPEVAELNSVCWLEIRGKMKTSMLSPNTTYVAYLVFKMTEGAYGFYSPAEVTVKTQGSKSETRKVYLQDEGGRNPRYQIVPRRMSLFNRIRTPFFEASPPVKKKDDKMLPNERRDGWQEVAIGEFTTRVGEDGEVEMSVLEVEAGNWKSGLIVEGMELRPKVVSE</sequence>
<dbReference type="PANTHER" id="PTHR32278">
    <property type="entry name" value="F-BOX DOMAIN-CONTAINING PROTEIN"/>
    <property type="match status" value="1"/>
</dbReference>
<accession>A0AAW1LGY2</accession>
<comment type="caution">
    <text evidence="2">The sequence shown here is derived from an EMBL/GenBank/DDBJ whole genome shotgun (WGS) entry which is preliminary data.</text>
</comment>
<feature type="domain" description="F-box" evidence="1">
    <location>
        <begin position="31"/>
        <end position="70"/>
    </location>
</feature>
<evidence type="ECO:0000313" key="2">
    <source>
        <dbReference type="EMBL" id="KAK9735649.1"/>
    </source>
</evidence>
<proteinExistence type="predicted"/>
<evidence type="ECO:0000259" key="1">
    <source>
        <dbReference type="Pfam" id="PF00646"/>
    </source>
</evidence>
<dbReference type="EMBL" id="JBDFQZ010000004">
    <property type="protein sequence ID" value="KAK9735649.1"/>
    <property type="molecule type" value="Genomic_DNA"/>
</dbReference>
<protein>
    <recommendedName>
        <fullName evidence="1">F-box domain-containing protein</fullName>
    </recommendedName>
</protein>
<dbReference type="AlphaFoldDB" id="A0AAW1LGY2"/>
<name>A0AAW1LGY2_SAPOF</name>
<evidence type="ECO:0000313" key="3">
    <source>
        <dbReference type="Proteomes" id="UP001443914"/>
    </source>
</evidence>
<gene>
    <name evidence="2" type="ORF">RND81_04G217500</name>
</gene>
<dbReference type="Proteomes" id="UP001443914">
    <property type="component" value="Unassembled WGS sequence"/>
</dbReference>
<reference evidence="2" key="1">
    <citation type="submission" date="2024-03" db="EMBL/GenBank/DDBJ databases">
        <title>WGS assembly of Saponaria officinalis var. Norfolk2.</title>
        <authorList>
            <person name="Jenkins J."/>
            <person name="Shu S."/>
            <person name="Grimwood J."/>
            <person name="Barry K."/>
            <person name="Goodstein D."/>
            <person name="Schmutz J."/>
            <person name="Leebens-Mack J."/>
            <person name="Osbourn A."/>
        </authorList>
    </citation>
    <scope>NUCLEOTIDE SEQUENCE [LARGE SCALE GENOMIC DNA]</scope>
    <source>
        <strain evidence="2">JIC</strain>
    </source>
</reference>
<dbReference type="InterPro" id="IPR025886">
    <property type="entry name" value="PP2-like"/>
</dbReference>